<accession>A0A075G7D3</accession>
<proteinExistence type="predicted"/>
<evidence type="ECO:0000313" key="2">
    <source>
        <dbReference type="EMBL" id="AIE99910.1"/>
    </source>
</evidence>
<dbReference type="AlphaFoldDB" id="A0A075G7D3"/>
<organism evidence="2">
    <name type="scientific">uncultured marine thaumarchaeote KM3_126_D02</name>
    <dbReference type="NCBI Taxonomy" id="1455994"/>
    <lineage>
        <taxon>Archaea</taxon>
        <taxon>Nitrososphaerota</taxon>
        <taxon>environmental samples</taxon>
    </lineage>
</organism>
<protein>
    <submittedName>
        <fullName evidence="2">Uncharacterized protein</fullName>
    </submittedName>
</protein>
<feature type="transmembrane region" description="Helical" evidence="1">
    <location>
        <begin position="60"/>
        <end position="88"/>
    </location>
</feature>
<reference evidence="2" key="1">
    <citation type="journal article" date="2014" name="Genome Biol. Evol.">
        <title>Pangenome evidence for extensive interdomain horizontal transfer affecting lineage core and shell genes in uncultured planktonic thaumarchaeota and euryarchaeota.</title>
        <authorList>
            <person name="Deschamps P."/>
            <person name="Zivanovic Y."/>
            <person name="Moreira D."/>
            <person name="Rodriguez-Valera F."/>
            <person name="Lopez-Garcia P."/>
        </authorList>
    </citation>
    <scope>NUCLEOTIDE SEQUENCE</scope>
</reference>
<evidence type="ECO:0000256" key="1">
    <source>
        <dbReference type="SAM" id="Phobius"/>
    </source>
</evidence>
<dbReference type="EMBL" id="KF900576">
    <property type="protein sequence ID" value="AIE99910.1"/>
    <property type="molecule type" value="Genomic_DNA"/>
</dbReference>
<keyword evidence="1" id="KW-1133">Transmembrane helix</keyword>
<keyword evidence="1" id="KW-0472">Membrane</keyword>
<keyword evidence="1" id="KW-0812">Transmembrane</keyword>
<sequence>MELSSPRFKALTVTAGFSLWFFIITSATGLFSIESFVIFLVLTIITTQIFALKLSKALDIFAIINTKIFLGILFVCIVSLYGIFFRVLRIDLLRFKKQGTSYWLEIDKIKHSTLVKQY</sequence>
<name>A0A075G7D3_9ARCH</name>